<organism evidence="2 3">
    <name type="scientific">Liquorilactobacillus hordei DSM 19519</name>
    <dbReference type="NCBI Taxonomy" id="1423759"/>
    <lineage>
        <taxon>Bacteria</taxon>
        <taxon>Bacillati</taxon>
        <taxon>Bacillota</taxon>
        <taxon>Bacilli</taxon>
        <taxon>Lactobacillales</taxon>
        <taxon>Lactobacillaceae</taxon>
        <taxon>Liquorilactobacillus</taxon>
    </lineage>
</organism>
<gene>
    <name evidence="2" type="ORF">FC92_GL001097</name>
</gene>
<evidence type="ECO:0000256" key="1">
    <source>
        <dbReference type="SAM" id="Phobius"/>
    </source>
</evidence>
<dbReference type="STRING" id="1423759.FC92_GL001097"/>
<sequence>MCLLITNIAKFILCCISLKACVLNAFCISILANFIVASIVLNECPCLITLVFIALGINLPTLRPSSLFVAKSGKLTSSGRHNTSNLKYLYTLSHSLVSFLVSNSSSCSATNFSTQFMWNLRL</sequence>
<proteinExistence type="predicted"/>
<dbReference type="Proteomes" id="UP000051448">
    <property type="component" value="Unassembled WGS sequence"/>
</dbReference>
<feature type="transmembrane region" description="Helical" evidence="1">
    <location>
        <begin position="21"/>
        <end position="41"/>
    </location>
</feature>
<comment type="caution">
    <text evidence="2">The sequence shown here is derived from an EMBL/GenBank/DDBJ whole genome shotgun (WGS) entry which is preliminary data.</text>
</comment>
<keyword evidence="3" id="KW-1185">Reference proteome</keyword>
<dbReference type="AlphaFoldDB" id="A0A0R1MWS0"/>
<evidence type="ECO:0000313" key="3">
    <source>
        <dbReference type="Proteomes" id="UP000051448"/>
    </source>
</evidence>
<dbReference type="EMBL" id="AZDX01000003">
    <property type="protein sequence ID" value="KRL08024.1"/>
    <property type="molecule type" value="Genomic_DNA"/>
</dbReference>
<feature type="transmembrane region" description="Helical" evidence="1">
    <location>
        <begin position="47"/>
        <end position="70"/>
    </location>
</feature>
<protein>
    <submittedName>
        <fullName evidence="2">Uncharacterized protein</fullName>
    </submittedName>
</protein>
<name>A0A0R1MWS0_9LACO</name>
<keyword evidence="1" id="KW-0812">Transmembrane</keyword>
<reference evidence="2 3" key="1">
    <citation type="journal article" date="2015" name="Genome Announc.">
        <title>Expanding the biotechnology potential of lactobacilli through comparative genomics of 213 strains and associated genera.</title>
        <authorList>
            <person name="Sun Z."/>
            <person name="Harris H.M."/>
            <person name="McCann A."/>
            <person name="Guo C."/>
            <person name="Argimon S."/>
            <person name="Zhang W."/>
            <person name="Yang X."/>
            <person name="Jeffery I.B."/>
            <person name="Cooney J.C."/>
            <person name="Kagawa T.F."/>
            <person name="Liu W."/>
            <person name="Song Y."/>
            <person name="Salvetti E."/>
            <person name="Wrobel A."/>
            <person name="Rasinkangas P."/>
            <person name="Parkhill J."/>
            <person name="Rea M.C."/>
            <person name="O'Sullivan O."/>
            <person name="Ritari J."/>
            <person name="Douillard F.P."/>
            <person name="Paul Ross R."/>
            <person name="Yang R."/>
            <person name="Briner A.E."/>
            <person name="Felis G.E."/>
            <person name="de Vos W.M."/>
            <person name="Barrangou R."/>
            <person name="Klaenhammer T.R."/>
            <person name="Caufield P.W."/>
            <person name="Cui Y."/>
            <person name="Zhang H."/>
            <person name="O'Toole P.W."/>
        </authorList>
    </citation>
    <scope>NUCLEOTIDE SEQUENCE [LARGE SCALE GENOMIC DNA]</scope>
    <source>
        <strain evidence="2 3">DSM 19519</strain>
    </source>
</reference>
<keyword evidence="1" id="KW-0472">Membrane</keyword>
<evidence type="ECO:0000313" key="2">
    <source>
        <dbReference type="EMBL" id="KRL08024.1"/>
    </source>
</evidence>
<accession>A0A0R1MWS0</accession>
<keyword evidence="1" id="KW-1133">Transmembrane helix</keyword>